<proteinExistence type="predicted"/>
<feature type="compositionally biased region" description="Polar residues" evidence="1">
    <location>
        <begin position="769"/>
        <end position="779"/>
    </location>
</feature>
<keyword evidence="3" id="KW-1185">Reference proteome</keyword>
<dbReference type="EMBL" id="JAIWYP010000003">
    <property type="protein sequence ID" value="KAH3845877.1"/>
    <property type="molecule type" value="Genomic_DNA"/>
</dbReference>
<reference evidence="2" key="2">
    <citation type="submission" date="2020-11" db="EMBL/GenBank/DDBJ databases">
        <authorList>
            <person name="McCartney M.A."/>
            <person name="Auch B."/>
            <person name="Kono T."/>
            <person name="Mallez S."/>
            <person name="Becker A."/>
            <person name="Gohl D.M."/>
            <person name="Silverstein K.A.T."/>
            <person name="Koren S."/>
            <person name="Bechman K.B."/>
            <person name="Herman A."/>
            <person name="Abrahante J.E."/>
            <person name="Garbe J."/>
        </authorList>
    </citation>
    <scope>NUCLEOTIDE SEQUENCE</scope>
    <source>
        <strain evidence="2">Duluth1</strain>
        <tissue evidence="2">Whole animal</tissue>
    </source>
</reference>
<feature type="region of interest" description="Disordered" evidence="1">
    <location>
        <begin position="479"/>
        <end position="506"/>
    </location>
</feature>
<evidence type="ECO:0000313" key="3">
    <source>
        <dbReference type="Proteomes" id="UP000828390"/>
    </source>
</evidence>
<feature type="compositionally biased region" description="Polar residues" evidence="1">
    <location>
        <begin position="350"/>
        <end position="368"/>
    </location>
</feature>
<feature type="compositionally biased region" description="Basic and acidic residues" evidence="1">
    <location>
        <begin position="973"/>
        <end position="982"/>
    </location>
</feature>
<dbReference type="Proteomes" id="UP000828390">
    <property type="component" value="Unassembled WGS sequence"/>
</dbReference>
<feature type="compositionally biased region" description="Basic and acidic residues" evidence="1">
    <location>
        <begin position="1066"/>
        <end position="1075"/>
    </location>
</feature>
<feature type="region of interest" description="Disordered" evidence="1">
    <location>
        <begin position="201"/>
        <end position="241"/>
    </location>
</feature>
<feature type="region of interest" description="Disordered" evidence="1">
    <location>
        <begin position="769"/>
        <end position="790"/>
    </location>
</feature>
<feature type="compositionally biased region" description="Polar residues" evidence="1">
    <location>
        <begin position="422"/>
        <end position="440"/>
    </location>
</feature>
<feature type="region of interest" description="Disordered" evidence="1">
    <location>
        <begin position="919"/>
        <end position="943"/>
    </location>
</feature>
<feature type="region of interest" description="Disordered" evidence="1">
    <location>
        <begin position="350"/>
        <end position="369"/>
    </location>
</feature>
<accession>A0A9D4KVE0</accession>
<feature type="compositionally biased region" description="Polar residues" evidence="1">
    <location>
        <begin position="494"/>
        <end position="505"/>
    </location>
</feature>
<reference evidence="2" key="1">
    <citation type="journal article" date="2019" name="bioRxiv">
        <title>The Genome of the Zebra Mussel, Dreissena polymorpha: A Resource for Invasive Species Research.</title>
        <authorList>
            <person name="McCartney M.A."/>
            <person name="Auch B."/>
            <person name="Kono T."/>
            <person name="Mallez S."/>
            <person name="Zhang Y."/>
            <person name="Obille A."/>
            <person name="Becker A."/>
            <person name="Abrahante J.E."/>
            <person name="Garbe J."/>
            <person name="Badalamenti J.P."/>
            <person name="Herman A."/>
            <person name="Mangelson H."/>
            <person name="Liachko I."/>
            <person name="Sullivan S."/>
            <person name="Sone E.D."/>
            <person name="Koren S."/>
            <person name="Silverstein K.A.T."/>
            <person name="Beckman K.B."/>
            <person name="Gohl D.M."/>
        </authorList>
    </citation>
    <scope>NUCLEOTIDE SEQUENCE</scope>
    <source>
        <strain evidence="2">Duluth1</strain>
        <tissue evidence="2">Whole animal</tissue>
    </source>
</reference>
<comment type="caution">
    <text evidence="2">The sequence shown here is derived from an EMBL/GenBank/DDBJ whole genome shotgun (WGS) entry which is preliminary data.</text>
</comment>
<feature type="region of interest" description="Disordered" evidence="1">
    <location>
        <begin position="970"/>
        <end position="991"/>
    </location>
</feature>
<sequence length="1373" mass="150210">MATRQPLHLASDAGSNHQPATAGPFRLKWPDSVLLERPSSAPAISINNKLTSLKRSMTVLPNRTMFVQPKPEISSLSKSVQTFFHSKAQSLPVINGAFPKSKPFSLSVTGLIDILPSKDRAAVWPNSPGKSPVPASPTSARKEAMTICEGQNFSDKSDSEIPGVIEACKVVQEATHRYEVSTLRAIASKVVEALPAATPRLDITKPDSAPSPMTASLAMPDTTNESDVDPAHQSGSPNNTVSCQEVTVTPRYHVSPLRTLALNIVQTLPNHNSLGQFQTSDRVATDIKCAPSESPKVSESSQDVTTTPRYEVSRLSALALKVVKTLPKPTPYVDVSLASAKKDFEKTATGNYGETTVSPSASESSQDVPTAPRYEVSTLRAIALKVVDTLPKPTFSVDSLSAPETKDDKKTSIVDATDTDSETAVSPSASEYSHDVSTSPRYEVSRLSALALKVVDKLPKQTSYVDSLATIVKKDDGNVKEETSTVDANDSDSETAVSPSASKDGTATPRYEVSILRAIALTVVDTLPKPKPFGDVIGASADTKDLKEMVVKTEHSTDIVTSPSLTSSKCSHAMEASPIYEVSTLRALASDIVKTLPKPASSVDHFSAALPATNDSAFDKPYSGEKVNEESSTQWRVSTLQALAADVVKSIPKPASSVDNIRKTGVHDTSAAKELDGQARNFNVEIRFVDSIEAECRKNNEREVVRYRKILEEAKHAREEAAGKLMIVNHRVLVDKQTYLASEQESLRAQILHLDAEIAVLEEVLNSKESVPTSRTSRQPKPPKIEPRMTRTALRLQREKGLMVKAELAKERLLKLKFDQIRKEMEAKHLKIKSLSNPKSIFNVPKKEKHDLSEADKKQDTLIRPVHDAGIQKPAQQQSPFKKAIVRTCPITDRVIKASPLPAFYKKASALHPIFTKKSCLGPPTRDQTEASHSKKAAPMSPIVSSAKLASSVSLWSARNFPAGDLVKGAGGDTRHVADNRQRNKKSTGNDACAAISEQPAKTMCCSKKRILPSIKSHDLRTADGRVKSHDQPTAECRVKSYAQRTAESRVKLHDQRAAEGLVKSQDQRPSESRVKSQGQRTADGRVKSHYQRTAEGQAQTRDQRTTECQSHDQRTAEPRVKSQDQRTADCRVKTRDQRTVKGRVKSHDQRTAEGRVKAHDQQTAEERVKSHDPRTAEEAVKSQDRRTSESSVKAHEQRPAEGRVNAHDMRTADGLMKVRLKKNRMRTFPIRDRVTKANPLPAFYKKTSSLPPIYIKTNGLNPLTRDQTVASTNKMAAPLPPIARSVRNVPSGDLVKGDGCNTRAIADDKQQRRTGKDHVSELTTSLHGPTTLAWGKQKVLPHIHSHTAMDGTTGSTNRTDKVSRCLYTYDAK</sequence>
<name>A0A9D4KVE0_DREPO</name>
<evidence type="ECO:0000313" key="2">
    <source>
        <dbReference type="EMBL" id="KAH3845877.1"/>
    </source>
</evidence>
<evidence type="ECO:0000256" key="1">
    <source>
        <dbReference type="SAM" id="MobiDB-lite"/>
    </source>
</evidence>
<feature type="region of interest" description="Disordered" evidence="1">
    <location>
        <begin position="395"/>
        <end position="440"/>
    </location>
</feature>
<protein>
    <submittedName>
        <fullName evidence="2">Uncharacterized protein</fullName>
    </submittedName>
</protein>
<feature type="region of interest" description="Disordered" evidence="1">
    <location>
        <begin position="1"/>
        <end position="22"/>
    </location>
</feature>
<gene>
    <name evidence="2" type="ORF">DPMN_088167</name>
</gene>
<organism evidence="2 3">
    <name type="scientific">Dreissena polymorpha</name>
    <name type="common">Zebra mussel</name>
    <name type="synonym">Mytilus polymorpha</name>
    <dbReference type="NCBI Taxonomy" id="45954"/>
    <lineage>
        <taxon>Eukaryota</taxon>
        <taxon>Metazoa</taxon>
        <taxon>Spiralia</taxon>
        <taxon>Lophotrochozoa</taxon>
        <taxon>Mollusca</taxon>
        <taxon>Bivalvia</taxon>
        <taxon>Autobranchia</taxon>
        <taxon>Heteroconchia</taxon>
        <taxon>Euheterodonta</taxon>
        <taxon>Imparidentia</taxon>
        <taxon>Neoheterodontei</taxon>
        <taxon>Myida</taxon>
        <taxon>Dreissenoidea</taxon>
        <taxon>Dreissenidae</taxon>
        <taxon>Dreissena</taxon>
    </lineage>
</organism>
<feature type="region of interest" description="Disordered" evidence="1">
    <location>
        <begin position="1060"/>
        <end position="1203"/>
    </location>
</feature>
<feature type="compositionally biased region" description="Basic and acidic residues" evidence="1">
    <location>
        <begin position="1102"/>
        <end position="1203"/>
    </location>
</feature>